<proteinExistence type="predicted"/>
<evidence type="ECO:0000313" key="1">
    <source>
        <dbReference type="EMBL" id="KAJ4711488.1"/>
    </source>
</evidence>
<protein>
    <submittedName>
        <fullName evidence="1">GDSL esterase/lipase</fullName>
    </submittedName>
</protein>
<gene>
    <name evidence="1" type="ORF">OWV82_017505</name>
</gene>
<name>A0ACC1XKQ3_MELAZ</name>
<reference evidence="1 2" key="1">
    <citation type="journal article" date="2023" name="Science">
        <title>Complex scaffold remodeling in plant triterpene biosynthesis.</title>
        <authorList>
            <person name="De La Pena R."/>
            <person name="Hodgson H."/>
            <person name="Liu J.C."/>
            <person name="Stephenson M.J."/>
            <person name="Martin A.C."/>
            <person name="Owen C."/>
            <person name="Harkess A."/>
            <person name="Leebens-Mack J."/>
            <person name="Jimenez L.E."/>
            <person name="Osbourn A."/>
            <person name="Sattely E.S."/>
        </authorList>
    </citation>
    <scope>NUCLEOTIDE SEQUENCE [LARGE SCALE GENOMIC DNA]</scope>
    <source>
        <strain evidence="2">cv. JPN11</strain>
        <tissue evidence="1">Leaf</tissue>
    </source>
</reference>
<dbReference type="EMBL" id="CM051402">
    <property type="protein sequence ID" value="KAJ4711488.1"/>
    <property type="molecule type" value="Genomic_DNA"/>
</dbReference>
<organism evidence="1 2">
    <name type="scientific">Melia azedarach</name>
    <name type="common">Chinaberry tree</name>
    <dbReference type="NCBI Taxonomy" id="155640"/>
    <lineage>
        <taxon>Eukaryota</taxon>
        <taxon>Viridiplantae</taxon>
        <taxon>Streptophyta</taxon>
        <taxon>Embryophyta</taxon>
        <taxon>Tracheophyta</taxon>
        <taxon>Spermatophyta</taxon>
        <taxon>Magnoliopsida</taxon>
        <taxon>eudicotyledons</taxon>
        <taxon>Gunneridae</taxon>
        <taxon>Pentapetalae</taxon>
        <taxon>rosids</taxon>
        <taxon>malvids</taxon>
        <taxon>Sapindales</taxon>
        <taxon>Meliaceae</taxon>
        <taxon>Melia</taxon>
    </lineage>
</organism>
<comment type="caution">
    <text evidence="1">The sequence shown here is derived from an EMBL/GenBank/DDBJ whole genome shotgun (WGS) entry which is preliminary data.</text>
</comment>
<dbReference type="Proteomes" id="UP001164539">
    <property type="component" value="Chromosome 9"/>
</dbReference>
<evidence type="ECO:0000313" key="2">
    <source>
        <dbReference type="Proteomes" id="UP001164539"/>
    </source>
</evidence>
<sequence>MHSTSTMASSTLLFVLSTTLLSLFLLPSAAQQAICPFQAIYQLGDSIADTGNLIRNGPVGARSYAARLPYGETHFHRPTGRCSNGLLMIDYFAMALQLPLLNPYLERGGLFDHGVNFAGAGSTALDNSFFASRNIRTPPTNSPLSVQLNWFRSHLNSVCGTNSDCARLKLRRSLVMVGEIGGNDYNYAFFQGKSLQEIRTYIPYVVGAIVNAVSEVIRLGAVRVVVPGNFAVGCFPIYLTSFPNPDPRAYDDKGCLRGLNEFARSHNYYLQRALTLVRIEFPHAVILYADYYTAFQLVLRRAQPLGFEPGLALRACCGTGGLYNYNGNRMCGSPGVPVCPNPDRHISWDGIHLTQNAYRHMSEFLIRDILSRVQCVW</sequence>
<accession>A0ACC1XKQ3</accession>
<keyword evidence="2" id="KW-1185">Reference proteome</keyword>